<dbReference type="InterPro" id="IPR036291">
    <property type="entry name" value="NAD(P)-bd_dom_sf"/>
</dbReference>
<organism evidence="2 3">
    <name type="scientific">Coleophoma crateriformis</name>
    <dbReference type="NCBI Taxonomy" id="565419"/>
    <lineage>
        <taxon>Eukaryota</taxon>
        <taxon>Fungi</taxon>
        <taxon>Dikarya</taxon>
        <taxon>Ascomycota</taxon>
        <taxon>Pezizomycotina</taxon>
        <taxon>Leotiomycetes</taxon>
        <taxon>Helotiales</taxon>
        <taxon>Dermateaceae</taxon>
        <taxon>Coleophoma</taxon>
    </lineage>
</organism>
<evidence type="ECO:0000256" key="1">
    <source>
        <dbReference type="SAM" id="Phobius"/>
    </source>
</evidence>
<keyword evidence="1" id="KW-0472">Membrane</keyword>
<proteinExistence type="predicted"/>
<keyword evidence="1" id="KW-0812">Transmembrane</keyword>
<protein>
    <submittedName>
        <fullName evidence="2">Uncharacterized protein</fullName>
    </submittedName>
</protein>
<dbReference type="EMBL" id="PDLN01000007">
    <property type="protein sequence ID" value="RDW80666.1"/>
    <property type="molecule type" value="Genomic_DNA"/>
</dbReference>
<feature type="transmembrane region" description="Helical" evidence="1">
    <location>
        <begin position="20"/>
        <end position="44"/>
    </location>
</feature>
<dbReference type="SUPFAM" id="SSF51735">
    <property type="entry name" value="NAD(P)-binding Rossmann-fold domains"/>
    <property type="match status" value="1"/>
</dbReference>
<name>A0A3D8S326_9HELO</name>
<keyword evidence="1" id="KW-1133">Transmembrane helix</keyword>
<evidence type="ECO:0000313" key="3">
    <source>
        <dbReference type="Proteomes" id="UP000256328"/>
    </source>
</evidence>
<dbReference type="Gene3D" id="3.40.50.20">
    <property type="match status" value="1"/>
</dbReference>
<accession>A0A3D8S326</accession>
<dbReference type="OrthoDB" id="186626at2759"/>
<keyword evidence="3" id="KW-1185">Reference proteome</keyword>
<comment type="caution">
    <text evidence="2">The sequence shown here is derived from an EMBL/GenBank/DDBJ whole genome shotgun (WGS) entry which is preliminary data.</text>
</comment>
<reference evidence="2 3" key="1">
    <citation type="journal article" date="2018" name="IMA Fungus">
        <title>IMA Genome-F 9: Draft genome sequence of Annulohypoxylon stygium, Aspergillus mulundensis, Berkeleyomyces basicola (syn. Thielaviopsis basicola), Ceratocystis smalleyi, two Cercospora beticola strains, Coleophoma cylindrospora, Fusarium fracticaudum, Phialophora cf. hyalina, and Morchella septimelata.</title>
        <authorList>
            <person name="Wingfield B.D."/>
            <person name="Bills G.F."/>
            <person name="Dong Y."/>
            <person name="Huang W."/>
            <person name="Nel W.J."/>
            <person name="Swalarsk-Parry B.S."/>
            <person name="Vaghefi N."/>
            <person name="Wilken P.M."/>
            <person name="An Z."/>
            <person name="de Beer Z.W."/>
            <person name="De Vos L."/>
            <person name="Chen L."/>
            <person name="Duong T.A."/>
            <person name="Gao Y."/>
            <person name="Hammerbacher A."/>
            <person name="Kikkert J.R."/>
            <person name="Li Y."/>
            <person name="Li H."/>
            <person name="Li K."/>
            <person name="Li Q."/>
            <person name="Liu X."/>
            <person name="Ma X."/>
            <person name="Naidoo K."/>
            <person name="Pethybridge S.J."/>
            <person name="Sun J."/>
            <person name="Steenkamp E.T."/>
            <person name="van der Nest M.A."/>
            <person name="van Wyk S."/>
            <person name="Wingfield M.J."/>
            <person name="Xiong C."/>
            <person name="Yue Q."/>
            <person name="Zhang X."/>
        </authorList>
    </citation>
    <scope>NUCLEOTIDE SEQUENCE [LARGE SCALE GENOMIC DNA]</scope>
    <source>
        <strain evidence="2 3">BP5796</strain>
    </source>
</reference>
<dbReference type="AlphaFoldDB" id="A0A3D8S326"/>
<dbReference type="Proteomes" id="UP000256328">
    <property type="component" value="Unassembled WGS sequence"/>
</dbReference>
<gene>
    <name evidence="2" type="ORF">BP5796_05364</name>
</gene>
<evidence type="ECO:0000313" key="2">
    <source>
        <dbReference type="EMBL" id="RDW80666.1"/>
    </source>
</evidence>
<sequence length="517" mass="57612">MAAFPLDSSSPTYLHLLQNATLISLALSVIPLGTFFAIASLAVAPFTKRSKHIAHHRKWRTISSATFRPRTVLITGVGNSKGLALARTFYRGGHNVIGADFEPHRIPVCGRYSRALHRFYRLAHYVTTPEYARQLMGIVQKEGVELWVSCLEDVSAIVDADVAELVESNTECKTVQFSPSLTDISYEKDAFLETARGLELNFQETVVVTSVTEALVILSSATTLGRRYTMKNLGGEDADENVLPLPTAMETQQHVRRLKPSPFRPLVLQQYLSGPTFRTHSLIVASKVQAFVASPSTNQNQTYTALPASSAISQALLLYVQTYVREMGAGLTGHIAFEFVVDGDIDAERMMKSGVPGTEVRELMKLVYPVSCTSRPGMGILLLGPQAEDLAEAYLSILPDHDEPKGIANGHHLEKIITPVPGTPTYYWIGHDLFALFVLPLLNFLRFELGITDLLAAWCLFIEHLIYGHEALWEFWDPWPALAFYLLYLPLNMLHCIYARNWWAWCDLGNGYLMPPT</sequence>